<dbReference type="SUPFAM" id="SSF50685">
    <property type="entry name" value="Barwin-like endoglucanases"/>
    <property type="match status" value="1"/>
</dbReference>
<accession>A0AAV2YQE0</accession>
<dbReference type="GO" id="GO:0004540">
    <property type="term" value="F:RNA nuclease activity"/>
    <property type="evidence" value="ECO:0007669"/>
    <property type="project" value="InterPro"/>
</dbReference>
<dbReference type="InterPro" id="IPR001153">
    <property type="entry name" value="Barwin_dom"/>
</dbReference>
<evidence type="ECO:0000259" key="3">
    <source>
        <dbReference type="PROSITE" id="PS51174"/>
    </source>
</evidence>
<dbReference type="Proteomes" id="UP001146120">
    <property type="component" value="Unassembled WGS sequence"/>
</dbReference>
<dbReference type="PANTHER" id="PTHR46351:SF3">
    <property type="entry name" value="WOUND-INDUCED PROTEIN WIN2"/>
    <property type="match status" value="1"/>
</dbReference>
<gene>
    <name evidence="4" type="ORF">N0F65_001047</name>
</gene>
<dbReference type="InterPro" id="IPR044301">
    <property type="entry name" value="PR4"/>
</dbReference>
<dbReference type="Gene3D" id="2.40.40.10">
    <property type="entry name" value="RlpA-like domain"/>
    <property type="match status" value="1"/>
</dbReference>
<keyword evidence="1" id="KW-1015">Disulfide bond</keyword>
<dbReference type="PANTHER" id="PTHR46351">
    <property type="entry name" value="WOUND-INDUCED PROTEIN WIN2"/>
    <property type="match status" value="1"/>
</dbReference>
<keyword evidence="2" id="KW-0732">Signal</keyword>
<dbReference type="PROSITE" id="PS51174">
    <property type="entry name" value="BARWIN_3"/>
    <property type="match status" value="1"/>
</dbReference>
<dbReference type="EMBL" id="DAKRPA010000206">
    <property type="protein sequence ID" value="DAZ95389.1"/>
    <property type="molecule type" value="Genomic_DNA"/>
</dbReference>
<reference evidence="4" key="1">
    <citation type="submission" date="2022-11" db="EMBL/GenBank/DDBJ databases">
        <authorList>
            <person name="Morgan W.R."/>
            <person name="Tartar A."/>
        </authorList>
    </citation>
    <scope>NUCLEOTIDE SEQUENCE</scope>
    <source>
        <strain evidence="4">ARSEF 373</strain>
    </source>
</reference>
<keyword evidence="5" id="KW-1185">Reference proteome</keyword>
<dbReference type="GO" id="GO:0050832">
    <property type="term" value="P:defense response to fungus"/>
    <property type="evidence" value="ECO:0007669"/>
    <property type="project" value="InterPro"/>
</dbReference>
<comment type="caution">
    <text evidence="4">The sequence shown here is derived from an EMBL/GenBank/DDBJ whole genome shotgun (WGS) entry which is preliminary data.</text>
</comment>
<reference evidence="4" key="2">
    <citation type="journal article" date="2023" name="Microbiol Resour">
        <title>Decontamination and Annotation of the Draft Genome Sequence of the Oomycete Lagenidium giganteum ARSEF 373.</title>
        <authorList>
            <person name="Morgan W.R."/>
            <person name="Tartar A."/>
        </authorList>
    </citation>
    <scope>NUCLEOTIDE SEQUENCE</scope>
    <source>
        <strain evidence="4">ARSEF 373</strain>
    </source>
</reference>
<evidence type="ECO:0000313" key="4">
    <source>
        <dbReference type="EMBL" id="DAZ95389.1"/>
    </source>
</evidence>
<dbReference type="PRINTS" id="PR00602">
    <property type="entry name" value="BARWIN"/>
</dbReference>
<evidence type="ECO:0000256" key="2">
    <source>
        <dbReference type="SAM" id="SignalP"/>
    </source>
</evidence>
<sequence>MLASVVSVLALASSVVHATSARATYHIYDGVRPEQTFCNLPFNSPGGWMFITAYQRIGGDIQCGQCLKITNTRTGASTIVKVVDQGGSVFDLSQQAFNAIDTDGNGYNMGHMNIDYVKVAC</sequence>
<dbReference type="GO" id="GO:0042742">
    <property type="term" value="P:defense response to bacterium"/>
    <property type="evidence" value="ECO:0007669"/>
    <property type="project" value="InterPro"/>
</dbReference>
<dbReference type="Pfam" id="PF00967">
    <property type="entry name" value="Barwin"/>
    <property type="match status" value="1"/>
</dbReference>
<proteinExistence type="predicted"/>
<organism evidence="4 5">
    <name type="scientific">Lagenidium giganteum</name>
    <dbReference type="NCBI Taxonomy" id="4803"/>
    <lineage>
        <taxon>Eukaryota</taxon>
        <taxon>Sar</taxon>
        <taxon>Stramenopiles</taxon>
        <taxon>Oomycota</taxon>
        <taxon>Peronosporomycetes</taxon>
        <taxon>Pythiales</taxon>
        <taxon>Pythiaceae</taxon>
    </lineage>
</organism>
<evidence type="ECO:0000313" key="5">
    <source>
        <dbReference type="Proteomes" id="UP001146120"/>
    </source>
</evidence>
<feature type="signal peptide" evidence="2">
    <location>
        <begin position="1"/>
        <end position="18"/>
    </location>
</feature>
<protein>
    <recommendedName>
        <fullName evidence="3">Barwin domain-containing protein</fullName>
    </recommendedName>
</protein>
<feature type="chain" id="PRO_5043618236" description="Barwin domain-containing protein" evidence="2">
    <location>
        <begin position="19"/>
        <end position="121"/>
    </location>
</feature>
<evidence type="ECO:0000256" key="1">
    <source>
        <dbReference type="ARBA" id="ARBA00023157"/>
    </source>
</evidence>
<feature type="domain" description="Barwin" evidence="3">
    <location>
        <begin position="63"/>
        <end position="121"/>
    </location>
</feature>
<name>A0AAV2YQE0_9STRA</name>
<dbReference type="AlphaFoldDB" id="A0AAV2YQE0"/>
<dbReference type="InterPro" id="IPR036908">
    <property type="entry name" value="RlpA-like_sf"/>
</dbReference>